<keyword evidence="1" id="KW-1133">Transmembrane helix</keyword>
<keyword evidence="2" id="KW-0496">Mitochondrion</keyword>
<geneLocation type="mitochondrion" evidence="2"/>
<organism evidence="2">
    <name type="scientific">Diaporthe longicolla</name>
    <dbReference type="NCBI Taxonomy" id="54899"/>
    <lineage>
        <taxon>Eukaryota</taxon>
        <taxon>Fungi</taxon>
        <taxon>Dikarya</taxon>
        <taxon>Ascomycota</taxon>
        <taxon>Pezizomycotina</taxon>
        <taxon>Sordariomycetes</taxon>
        <taxon>Sordariomycetidae</taxon>
        <taxon>Diaporthales</taxon>
        <taxon>Diaporthaceae</taxon>
        <taxon>Diaporthe</taxon>
    </lineage>
</organism>
<dbReference type="EMBL" id="MT527962">
    <property type="protein sequence ID" value="QNR58515.1"/>
    <property type="molecule type" value="Genomic_DNA"/>
</dbReference>
<protein>
    <submittedName>
        <fullName evidence="2">Uncharacterized protein</fullName>
    </submittedName>
</protein>
<sequence>MTAVRIEAPSPNPDKKPIITQAKQIIFKVKVIIIFKFFNCHFYFLVYGPTWPEQVKVITLNPNGLSCYYHNNKVVRGKYVTSPFVISFILMLFSTITLCPAVAGSRFWVSDILLFSPIMWTRSQVKTRYLLYFLRATIYIRFWKSRIPSKESILVFQKMVWIEAPLPNPDKNQ</sequence>
<feature type="transmembrane region" description="Helical" evidence="1">
    <location>
        <begin position="84"/>
        <end position="109"/>
    </location>
</feature>
<evidence type="ECO:0000313" key="2">
    <source>
        <dbReference type="EMBL" id="QNR58515.1"/>
    </source>
</evidence>
<proteinExistence type="predicted"/>
<name>A0A7H0XJY4_9PEZI</name>
<keyword evidence="1" id="KW-0812">Transmembrane</keyword>
<reference evidence="2" key="1">
    <citation type="submission" date="2020-05" db="EMBL/GenBank/DDBJ databases">
        <title>Mitochondrial genome of Phomopsis longicolla isolate MSPL 10-6, a fungus causing Phomopsis seed decay in soybean.</title>
        <authorList>
            <person name="Li S."/>
            <person name="Deng Y."/>
        </authorList>
    </citation>
    <scope>NUCLEOTIDE SEQUENCE</scope>
</reference>
<evidence type="ECO:0000256" key="1">
    <source>
        <dbReference type="SAM" id="Phobius"/>
    </source>
</evidence>
<gene>
    <name evidence="2" type="primary">orf173</name>
</gene>
<dbReference type="AlphaFoldDB" id="A0A7H0XJY4"/>
<accession>A0A7H0XJY4</accession>
<feature type="transmembrane region" description="Helical" evidence="1">
    <location>
        <begin position="25"/>
        <end position="46"/>
    </location>
</feature>
<keyword evidence="1" id="KW-0472">Membrane</keyword>